<gene>
    <name evidence="11" type="ORF">DFJ64_3215</name>
</gene>
<evidence type="ECO:0000256" key="7">
    <source>
        <dbReference type="SAM" id="Phobius"/>
    </source>
</evidence>
<comment type="caution">
    <text evidence="11">The sequence shown here is derived from an EMBL/GenBank/DDBJ whole genome shotgun (WGS) entry which is preliminary data.</text>
</comment>
<feature type="domain" description="Mechanosensitive ion channel MscS C-terminal" evidence="9">
    <location>
        <begin position="211"/>
        <end position="297"/>
    </location>
</feature>
<comment type="subcellular location">
    <subcellularLocation>
        <location evidence="1">Cell membrane</location>
        <topology evidence="1">Multi-pass membrane protein</topology>
    </subcellularLocation>
</comment>
<dbReference type="Gene3D" id="2.30.30.60">
    <property type="match status" value="1"/>
</dbReference>
<keyword evidence="5 7" id="KW-1133">Transmembrane helix</keyword>
<evidence type="ECO:0000256" key="6">
    <source>
        <dbReference type="ARBA" id="ARBA00023136"/>
    </source>
</evidence>
<feature type="transmembrane region" description="Helical" evidence="7">
    <location>
        <begin position="30"/>
        <end position="45"/>
    </location>
</feature>
<dbReference type="InterPro" id="IPR006685">
    <property type="entry name" value="MscS_channel_2nd"/>
</dbReference>
<dbReference type="PANTHER" id="PTHR30460:SF0">
    <property type="entry name" value="MODERATE CONDUCTANCE MECHANOSENSITIVE CHANNEL YBIO"/>
    <property type="match status" value="1"/>
</dbReference>
<dbReference type="Pfam" id="PF00924">
    <property type="entry name" value="MS_channel_2nd"/>
    <property type="match status" value="1"/>
</dbReference>
<keyword evidence="12" id="KW-1185">Reference proteome</keyword>
<dbReference type="FunFam" id="1.10.287.1260:FF:000005">
    <property type="entry name" value="Mechanosensitive ion channel family protein"/>
    <property type="match status" value="1"/>
</dbReference>
<proteinExistence type="inferred from homology"/>
<comment type="similarity">
    <text evidence="2">Belongs to the MscS (TC 1.A.23) family.</text>
</comment>
<feature type="transmembrane region" description="Helical" evidence="7">
    <location>
        <begin position="119"/>
        <end position="142"/>
    </location>
</feature>
<feature type="transmembrane region" description="Helical" evidence="7">
    <location>
        <begin position="94"/>
        <end position="113"/>
    </location>
</feature>
<dbReference type="Pfam" id="PF21082">
    <property type="entry name" value="MS_channel_3rd"/>
    <property type="match status" value="1"/>
</dbReference>
<dbReference type="GO" id="GO:0008381">
    <property type="term" value="F:mechanosensitive monoatomic ion channel activity"/>
    <property type="evidence" value="ECO:0007669"/>
    <property type="project" value="InterPro"/>
</dbReference>
<dbReference type="InterPro" id="IPR023408">
    <property type="entry name" value="MscS_beta-dom_sf"/>
</dbReference>
<dbReference type="AlphaFoldDB" id="A0A3D9V8F9"/>
<dbReference type="Pfam" id="PF21088">
    <property type="entry name" value="MS_channel_1st"/>
    <property type="match status" value="1"/>
</dbReference>
<dbReference type="GO" id="GO:0005886">
    <property type="term" value="C:plasma membrane"/>
    <property type="evidence" value="ECO:0007669"/>
    <property type="project" value="UniProtKB-SubCell"/>
</dbReference>
<evidence type="ECO:0000259" key="9">
    <source>
        <dbReference type="Pfam" id="PF21082"/>
    </source>
</evidence>
<dbReference type="PANTHER" id="PTHR30460">
    <property type="entry name" value="MODERATE CONDUCTANCE MECHANOSENSITIVE CHANNEL YBIO"/>
    <property type="match status" value="1"/>
</dbReference>
<dbReference type="InterPro" id="IPR011014">
    <property type="entry name" value="MscS_channel_TM-2"/>
</dbReference>
<dbReference type="EMBL" id="QTUC01000001">
    <property type="protein sequence ID" value="REF37759.1"/>
    <property type="molecule type" value="Genomic_DNA"/>
</dbReference>
<protein>
    <submittedName>
        <fullName evidence="11">Small conductance mechanosensitive channel</fullName>
    </submittedName>
</protein>
<dbReference type="OrthoDB" id="4638917at2"/>
<organism evidence="11 12">
    <name type="scientific">Thermasporomyces composti</name>
    <dbReference type="NCBI Taxonomy" id="696763"/>
    <lineage>
        <taxon>Bacteria</taxon>
        <taxon>Bacillati</taxon>
        <taxon>Actinomycetota</taxon>
        <taxon>Actinomycetes</taxon>
        <taxon>Propionibacteriales</taxon>
        <taxon>Nocardioidaceae</taxon>
        <taxon>Thermasporomyces</taxon>
    </lineage>
</organism>
<feature type="domain" description="Mechanosensitive ion channel transmembrane helices 2/3" evidence="10">
    <location>
        <begin position="101"/>
        <end position="139"/>
    </location>
</feature>
<dbReference type="SUPFAM" id="SSF82861">
    <property type="entry name" value="Mechanosensitive channel protein MscS (YggB), transmembrane region"/>
    <property type="match status" value="1"/>
</dbReference>
<evidence type="ECO:0000256" key="5">
    <source>
        <dbReference type="ARBA" id="ARBA00022989"/>
    </source>
</evidence>
<feature type="domain" description="Mechanosensitive ion channel MscS" evidence="8">
    <location>
        <begin position="141"/>
        <end position="202"/>
    </location>
</feature>
<keyword evidence="3" id="KW-1003">Cell membrane</keyword>
<dbReference type="InterPro" id="IPR049142">
    <property type="entry name" value="MS_channel_1st"/>
</dbReference>
<dbReference type="InterPro" id="IPR010920">
    <property type="entry name" value="LSM_dom_sf"/>
</dbReference>
<keyword evidence="4 7" id="KW-0812">Transmembrane</keyword>
<accession>A0A3D9V8F9</accession>
<dbReference type="Gene3D" id="1.10.287.1260">
    <property type="match status" value="1"/>
</dbReference>
<dbReference type="FunFam" id="2.30.30.60:FF:000001">
    <property type="entry name" value="MscS Mechanosensitive ion channel"/>
    <property type="match status" value="1"/>
</dbReference>
<dbReference type="InterPro" id="IPR049278">
    <property type="entry name" value="MS_channel_C"/>
</dbReference>
<evidence type="ECO:0000313" key="11">
    <source>
        <dbReference type="EMBL" id="REF37759.1"/>
    </source>
</evidence>
<dbReference type="SUPFAM" id="SSF82689">
    <property type="entry name" value="Mechanosensitive channel protein MscS (YggB), C-terminal domain"/>
    <property type="match status" value="1"/>
</dbReference>
<evidence type="ECO:0000256" key="4">
    <source>
        <dbReference type="ARBA" id="ARBA00022692"/>
    </source>
</evidence>
<dbReference type="InterPro" id="IPR045276">
    <property type="entry name" value="YbiO_bact"/>
</dbReference>
<evidence type="ECO:0000256" key="2">
    <source>
        <dbReference type="ARBA" id="ARBA00008017"/>
    </source>
</evidence>
<name>A0A3D9V8F9_THECX</name>
<evidence type="ECO:0000256" key="1">
    <source>
        <dbReference type="ARBA" id="ARBA00004651"/>
    </source>
</evidence>
<evidence type="ECO:0000259" key="10">
    <source>
        <dbReference type="Pfam" id="PF21088"/>
    </source>
</evidence>
<keyword evidence="6 7" id="KW-0472">Membrane</keyword>
<sequence>MIKPHPDLLVALTWSQVVEAAETPARILLRVALLVGVGLVLRHLAHRLIDRLVTRAVGLTLPKPLRGDRRGDDARERPTLQQERRAQRAQALGSLFKSATTALVGVVVVLMILDELGYSLAPLLASAGVAGIAIGFGAQSLVKDFLAGIFMLLEDQYGVGDVVDLDVAVGTVESVGLRVTRVRDSDGVLWHIRNGEILRVGNKSQGWSALVLDIAVAYDEDIHRVERLVDQQAREIAASDQWKDKILETPHVVGVEEVTGQSITIRIEGKCLPNEQFGIQRELRSRLKKAFDAEGVRVPA</sequence>
<dbReference type="InterPro" id="IPR011066">
    <property type="entry name" value="MscS_channel_C_sf"/>
</dbReference>
<evidence type="ECO:0000313" key="12">
    <source>
        <dbReference type="Proteomes" id="UP000256485"/>
    </source>
</evidence>
<evidence type="ECO:0000259" key="8">
    <source>
        <dbReference type="Pfam" id="PF00924"/>
    </source>
</evidence>
<evidence type="ECO:0000256" key="3">
    <source>
        <dbReference type="ARBA" id="ARBA00022475"/>
    </source>
</evidence>
<dbReference type="Gene3D" id="3.30.70.100">
    <property type="match status" value="1"/>
</dbReference>
<dbReference type="Proteomes" id="UP000256485">
    <property type="component" value="Unassembled WGS sequence"/>
</dbReference>
<reference evidence="11 12" key="1">
    <citation type="submission" date="2018-08" db="EMBL/GenBank/DDBJ databases">
        <title>Sequencing the genomes of 1000 actinobacteria strains.</title>
        <authorList>
            <person name="Klenk H.-P."/>
        </authorList>
    </citation>
    <scope>NUCLEOTIDE SEQUENCE [LARGE SCALE GENOMIC DNA]</scope>
    <source>
        <strain evidence="11 12">DSM 22891</strain>
    </source>
</reference>
<dbReference type="SUPFAM" id="SSF50182">
    <property type="entry name" value="Sm-like ribonucleoproteins"/>
    <property type="match status" value="1"/>
</dbReference>
<dbReference type="RefSeq" id="WP_115851162.1">
    <property type="nucleotide sequence ID" value="NZ_QTUC01000001.1"/>
</dbReference>